<keyword evidence="4 9" id="KW-1133">Transmembrane helix</keyword>
<protein>
    <recommendedName>
        <fullName evidence="10">G-protein coupled receptors family 1 profile domain-containing protein</fullName>
    </recommendedName>
</protein>
<dbReference type="PANTHER" id="PTHR24243">
    <property type="entry name" value="G-PROTEIN COUPLED RECEPTOR"/>
    <property type="match status" value="1"/>
</dbReference>
<evidence type="ECO:0000313" key="12">
    <source>
        <dbReference type="Proteomes" id="UP000000305"/>
    </source>
</evidence>
<dbReference type="PRINTS" id="PR00237">
    <property type="entry name" value="GPCRRHODOPSN"/>
</dbReference>
<dbReference type="EMBL" id="GL732533">
    <property type="protein sequence ID" value="EFX85125.1"/>
    <property type="molecule type" value="Genomic_DNA"/>
</dbReference>
<evidence type="ECO:0000256" key="9">
    <source>
        <dbReference type="SAM" id="Phobius"/>
    </source>
</evidence>
<gene>
    <name evidence="11" type="ORF">DAPPUDRAFT_238193</name>
</gene>
<dbReference type="GO" id="GO:0004930">
    <property type="term" value="F:G protein-coupled receptor activity"/>
    <property type="evidence" value="ECO:0007669"/>
    <property type="project" value="UniProtKB-KW"/>
</dbReference>
<evidence type="ECO:0000256" key="3">
    <source>
        <dbReference type="ARBA" id="ARBA00022692"/>
    </source>
</evidence>
<dbReference type="SUPFAM" id="SSF81321">
    <property type="entry name" value="Family A G protein-coupled receptor-like"/>
    <property type="match status" value="1"/>
</dbReference>
<comment type="subcellular location">
    <subcellularLocation>
        <location evidence="1">Membrane</location>
        <topology evidence="1">Multi-pass membrane protein</topology>
    </subcellularLocation>
</comment>
<evidence type="ECO:0000256" key="2">
    <source>
        <dbReference type="ARBA" id="ARBA00010663"/>
    </source>
</evidence>
<dbReference type="Gene3D" id="1.20.1070.10">
    <property type="entry name" value="Rhodopsin 7-helix transmembrane proteins"/>
    <property type="match status" value="1"/>
</dbReference>
<dbReference type="InterPro" id="IPR000276">
    <property type="entry name" value="GPCR_Rhodpsn"/>
</dbReference>
<keyword evidence="5" id="KW-0297">G-protein coupled receptor</keyword>
<proteinExistence type="inferred from homology"/>
<dbReference type="Pfam" id="PF00001">
    <property type="entry name" value="7tm_1"/>
    <property type="match status" value="1"/>
</dbReference>
<keyword evidence="3 9" id="KW-0812">Transmembrane</keyword>
<evidence type="ECO:0000259" key="10">
    <source>
        <dbReference type="PROSITE" id="PS50262"/>
    </source>
</evidence>
<evidence type="ECO:0000313" key="11">
    <source>
        <dbReference type="EMBL" id="EFX85125.1"/>
    </source>
</evidence>
<evidence type="ECO:0000256" key="1">
    <source>
        <dbReference type="ARBA" id="ARBA00004141"/>
    </source>
</evidence>
<dbReference type="PhylomeDB" id="E9G5R6"/>
<evidence type="ECO:0000256" key="6">
    <source>
        <dbReference type="ARBA" id="ARBA00023136"/>
    </source>
</evidence>
<keyword evidence="12" id="KW-1185">Reference proteome</keyword>
<dbReference type="InterPro" id="IPR017452">
    <property type="entry name" value="GPCR_Rhodpsn_7TM"/>
</dbReference>
<dbReference type="HOGENOM" id="CLU_009579_29_10_1"/>
<name>E9G5R6_DAPPU</name>
<dbReference type="eggNOG" id="KOG3656">
    <property type="taxonomic scope" value="Eukaryota"/>
</dbReference>
<dbReference type="AlphaFoldDB" id="E9G5R6"/>
<dbReference type="PANTHER" id="PTHR24243:SF208">
    <property type="entry name" value="PYROKININ-1 RECEPTOR"/>
    <property type="match status" value="1"/>
</dbReference>
<reference evidence="11 12" key="1">
    <citation type="journal article" date="2011" name="Science">
        <title>The ecoresponsive genome of Daphnia pulex.</title>
        <authorList>
            <person name="Colbourne J.K."/>
            <person name="Pfrender M.E."/>
            <person name="Gilbert D."/>
            <person name="Thomas W.K."/>
            <person name="Tucker A."/>
            <person name="Oakley T.H."/>
            <person name="Tokishita S."/>
            <person name="Aerts A."/>
            <person name="Arnold G.J."/>
            <person name="Basu M.K."/>
            <person name="Bauer D.J."/>
            <person name="Caceres C.E."/>
            <person name="Carmel L."/>
            <person name="Casola C."/>
            <person name="Choi J.H."/>
            <person name="Detter J.C."/>
            <person name="Dong Q."/>
            <person name="Dusheyko S."/>
            <person name="Eads B.D."/>
            <person name="Frohlich T."/>
            <person name="Geiler-Samerotte K.A."/>
            <person name="Gerlach D."/>
            <person name="Hatcher P."/>
            <person name="Jogdeo S."/>
            <person name="Krijgsveld J."/>
            <person name="Kriventseva E.V."/>
            <person name="Kultz D."/>
            <person name="Laforsch C."/>
            <person name="Lindquist E."/>
            <person name="Lopez J."/>
            <person name="Manak J.R."/>
            <person name="Muller J."/>
            <person name="Pangilinan J."/>
            <person name="Patwardhan R.P."/>
            <person name="Pitluck S."/>
            <person name="Pritham E.J."/>
            <person name="Rechtsteiner A."/>
            <person name="Rho M."/>
            <person name="Rogozin I.B."/>
            <person name="Sakarya O."/>
            <person name="Salamov A."/>
            <person name="Schaack S."/>
            <person name="Shapiro H."/>
            <person name="Shiga Y."/>
            <person name="Skalitzky C."/>
            <person name="Smith Z."/>
            <person name="Souvorov A."/>
            <person name="Sung W."/>
            <person name="Tang Z."/>
            <person name="Tsuchiya D."/>
            <person name="Tu H."/>
            <person name="Vos H."/>
            <person name="Wang M."/>
            <person name="Wolf Y.I."/>
            <person name="Yamagata H."/>
            <person name="Yamada T."/>
            <person name="Ye Y."/>
            <person name="Shaw J.R."/>
            <person name="Andrews J."/>
            <person name="Crease T.J."/>
            <person name="Tang H."/>
            <person name="Lucas S.M."/>
            <person name="Robertson H.M."/>
            <person name="Bork P."/>
            <person name="Koonin E.V."/>
            <person name="Zdobnov E.M."/>
            <person name="Grigoriev I.V."/>
            <person name="Lynch M."/>
            <person name="Boore J.L."/>
        </authorList>
    </citation>
    <scope>NUCLEOTIDE SEQUENCE [LARGE SCALE GENOMIC DNA]</scope>
</reference>
<feature type="transmembrane region" description="Helical" evidence="9">
    <location>
        <begin position="100"/>
        <end position="120"/>
    </location>
</feature>
<dbReference type="PROSITE" id="PS50262">
    <property type="entry name" value="G_PROTEIN_RECEP_F1_2"/>
    <property type="match status" value="1"/>
</dbReference>
<keyword evidence="7" id="KW-0675">Receptor</keyword>
<evidence type="ECO:0000256" key="7">
    <source>
        <dbReference type="ARBA" id="ARBA00023170"/>
    </source>
</evidence>
<feature type="transmembrane region" description="Helical" evidence="9">
    <location>
        <begin position="63"/>
        <end position="88"/>
    </location>
</feature>
<dbReference type="InParanoid" id="E9G5R6"/>
<dbReference type="OMA" id="NCAVIIA"/>
<evidence type="ECO:0000256" key="5">
    <source>
        <dbReference type="ARBA" id="ARBA00023040"/>
    </source>
</evidence>
<keyword evidence="6 9" id="KW-0472">Membrane</keyword>
<accession>E9G5R6</accession>
<comment type="similarity">
    <text evidence="2">Belongs to the G-protein coupled receptor 1 family.</text>
</comment>
<feature type="domain" description="G-protein coupled receptors family 1 profile" evidence="10">
    <location>
        <begin position="79"/>
        <end position="145"/>
    </location>
</feature>
<keyword evidence="8" id="KW-0807">Transducer</keyword>
<dbReference type="Proteomes" id="UP000000305">
    <property type="component" value="Unassembled WGS sequence"/>
</dbReference>
<organism evidence="11 12">
    <name type="scientific">Daphnia pulex</name>
    <name type="common">Water flea</name>
    <dbReference type="NCBI Taxonomy" id="6669"/>
    <lineage>
        <taxon>Eukaryota</taxon>
        <taxon>Metazoa</taxon>
        <taxon>Ecdysozoa</taxon>
        <taxon>Arthropoda</taxon>
        <taxon>Crustacea</taxon>
        <taxon>Branchiopoda</taxon>
        <taxon>Diplostraca</taxon>
        <taxon>Cladocera</taxon>
        <taxon>Anomopoda</taxon>
        <taxon>Daphniidae</taxon>
        <taxon>Daphnia</taxon>
    </lineage>
</organism>
<evidence type="ECO:0000256" key="8">
    <source>
        <dbReference type="ARBA" id="ARBA00023224"/>
    </source>
</evidence>
<sequence>MDVSIFGTMTSEIEAEHLDVAASFYPSCENATAVTDILQFNFSEFDYPGGGGPWPPPLGLISAMKITFCVINMIVSILGNCAVIIAVYHNPALRSTINFYLVNLAVADVLIALCCMWPHLVNDLTKPAFVLGAFMCKFNAFAQSK</sequence>
<dbReference type="OrthoDB" id="5975505at2759"/>
<evidence type="ECO:0000256" key="4">
    <source>
        <dbReference type="ARBA" id="ARBA00022989"/>
    </source>
</evidence>
<dbReference type="KEGG" id="dpx:DAPPUDRAFT_238193"/>
<dbReference type="GO" id="GO:0016020">
    <property type="term" value="C:membrane"/>
    <property type="evidence" value="ECO:0007669"/>
    <property type="project" value="UniProtKB-SubCell"/>
</dbReference>